<evidence type="ECO:0000259" key="1">
    <source>
        <dbReference type="SMART" id="SM00479"/>
    </source>
</evidence>
<dbReference type="SUPFAM" id="SSF53098">
    <property type="entry name" value="Ribonuclease H-like"/>
    <property type="match status" value="1"/>
</dbReference>
<dbReference type="InterPro" id="IPR036397">
    <property type="entry name" value="RNaseH_sf"/>
</dbReference>
<reference evidence="3" key="1">
    <citation type="submission" date="2017-06" db="EMBL/GenBank/DDBJ databases">
        <authorList>
            <person name="Varghese N."/>
            <person name="Submissions S."/>
        </authorList>
    </citation>
    <scope>NUCLEOTIDE SEQUENCE [LARGE SCALE GENOMIC DNA]</scope>
    <source>
        <strain evidence="3">DSM 137</strain>
    </source>
</reference>
<dbReference type="Gene3D" id="3.30.420.10">
    <property type="entry name" value="Ribonuclease H-like superfamily/Ribonuclease H"/>
    <property type="match status" value="1"/>
</dbReference>
<dbReference type="GO" id="GO:0003676">
    <property type="term" value="F:nucleic acid binding"/>
    <property type="evidence" value="ECO:0007669"/>
    <property type="project" value="InterPro"/>
</dbReference>
<gene>
    <name evidence="2" type="ORF">SAMN06265338_104196</name>
</gene>
<evidence type="ECO:0000313" key="3">
    <source>
        <dbReference type="Proteomes" id="UP000198418"/>
    </source>
</evidence>
<sequence length="294" mass="33408">MSDHDEVIEVLEKTGDYRVLRRVDLSAIPVVDIPADFSLQCVVVLDAETTGLDPDRCSIVELALRAVWYDEEFRVVALGEPRSWLEDPGEPLSSEIQKLTGLNDADLHGKVIDAAAVMDIVSQATLVVSHNALFDRRVFEKRFPLLRNLPWACSCREIRWAERGFDGRGLGSLLMQSRLFSDKAHRAGADVDAVIVLLMQRHQDQTALAELVAAAGRTTWRVSAIGAHYDLKTYLKERGYFWNPRECFWWRELEESQLEAEKAWLASAVYAPRHYPSAPAPAIERITSRERHRR</sequence>
<evidence type="ECO:0000313" key="2">
    <source>
        <dbReference type="EMBL" id="SNB71691.1"/>
    </source>
</evidence>
<feature type="domain" description="Exonuclease" evidence="1">
    <location>
        <begin position="41"/>
        <end position="207"/>
    </location>
</feature>
<dbReference type="Proteomes" id="UP000198418">
    <property type="component" value="Unassembled WGS sequence"/>
</dbReference>
<keyword evidence="3" id="KW-1185">Reference proteome</keyword>
<dbReference type="AlphaFoldDB" id="A0A212RHF6"/>
<dbReference type="OrthoDB" id="7427781at2"/>
<dbReference type="GO" id="GO:0006259">
    <property type="term" value="P:DNA metabolic process"/>
    <property type="evidence" value="ECO:0007669"/>
    <property type="project" value="UniProtKB-ARBA"/>
</dbReference>
<organism evidence="2 3">
    <name type="scientific">Rhodoblastus acidophilus</name>
    <name type="common">Rhodopseudomonas acidophila</name>
    <dbReference type="NCBI Taxonomy" id="1074"/>
    <lineage>
        <taxon>Bacteria</taxon>
        <taxon>Pseudomonadati</taxon>
        <taxon>Pseudomonadota</taxon>
        <taxon>Alphaproteobacteria</taxon>
        <taxon>Hyphomicrobiales</taxon>
        <taxon>Rhodoblastaceae</taxon>
        <taxon>Rhodoblastus</taxon>
    </lineage>
</organism>
<dbReference type="SMART" id="SM00479">
    <property type="entry name" value="EXOIII"/>
    <property type="match status" value="1"/>
</dbReference>
<dbReference type="NCBIfam" id="NF006615">
    <property type="entry name" value="PRK09182.1"/>
    <property type="match status" value="1"/>
</dbReference>
<dbReference type="InterPro" id="IPR012337">
    <property type="entry name" value="RNaseH-like_sf"/>
</dbReference>
<dbReference type="CDD" id="cd06127">
    <property type="entry name" value="DEDDh"/>
    <property type="match status" value="1"/>
</dbReference>
<dbReference type="EMBL" id="FYDG01000004">
    <property type="protein sequence ID" value="SNB71691.1"/>
    <property type="molecule type" value="Genomic_DNA"/>
</dbReference>
<dbReference type="RefSeq" id="WP_088520650.1">
    <property type="nucleotide sequence ID" value="NZ_FYDG01000004.1"/>
</dbReference>
<name>A0A212RHF6_RHOAC</name>
<dbReference type="Pfam" id="PF00929">
    <property type="entry name" value="RNase_T"/>
    <property type="match status" value="1"/>
</dbReference>
<protein>
    <submittedName>
        <fullName evidence="2">DNA polymerase-3 subunit epsilon</fullName>
    </submittedName>
</protein>
<proteinExistence type="predicted"/>
<accession>A0A212RHF6</accession>
<dbReference type="GO" id="GO:0004527">
    <property type="term" value="F:exonuclease activity"/>
    <property type="evidence" value="ECO:0007669"/>
    <property type="project" value="UniProtKB-ARBA"/>
</dbReference>
<dbReference type="InterPro" id="IPR013520">
    <property type="entry name" value="Ribonucl_H"/>
</dbReference>